<evidence type="ECO:0000313" key="2">
    <source>
        <dbReference type="Proteomes" id="UP000007755"/>
    </source>
</evidence>
<accession>F4X1R4</accession>
<reference evidence="1" key="1">
    <citation type="submission" date="2011-02" db="EMBL/GenBank/DDBJ databases">
        <title>The genome of the leaf-cutting ant Acromyrmex echinatior suggests key adaptations to social evolution and fungus farming.</title>
        <authorList>
            <person name="Nygaard S."/>
            <person name="Zhang G."/>
        </authorList>
    </citation>
    <scope>NUCLEOTIDE SEQUENCE</scope>
</reference>
<evidence type="ECO:0000313" key="1">
    <source>
        <dbReference type="EMBL" id="EGI59610.1"/>
    </source>
</evidence>
<organism evidence="2">
    <name type="scientific">Acromyrmex echinatior</name>
    <name type="common">Panamanian leafcutter ant</name>
    <name type="synonym">Acromyrmex octospinosus echinatior</name>
    <dbReference type="NCBI Taxonomy" id="103372"/>
    <lineage>
        <taxon>Eukaryota</taxon>
        <taxon>Metazoa</taxon>
        <taxon>Ecdysozoa</taxon>
        <taxon>Arthropoda</taxon>
        <taxon>Hexapoda</taxon>
        <taxon>Insecta</taxon>
        <taxon>Pterygota</taxon>
        <taxon>Neoptera</taxon>
        <taxon>Endopterygota</taxon>
        <taxon>Hymenoptera</taxon>
        <taxon>Apocrita</taxon>
        <taxon>Aculeata</taxon>
        <taxon>Formicoidea</taxon>
        <taxon>Formicidae</taxon>
        <taxon>Myrmicinae</taxon>
        <taxon>Acromyrmex</taxon>
    </lineage>
</organism>
<protein>
    <submittedName>
        <fullName evidence="1">Uncharacterized protein</fullName>
    </submittedName>
</protein>
<dbReference type="AlphaFoldDB" id="F4X1R4"/>
<gene>
    <name evidence="1" type="ORF">G5I_12228</name>
</gene>
<sequence>MAARGIFTNIVRSLPGSFRSSTRGALCKGHVRLQSKHQRLHRGTVMTSNSKKQAPAGRTWHQDVVDKTRGFPLNTGGVSWLLGEDVFNLSEIMCIVEYTISDRLKFLFSVLCSFYCAKPLTPR</sequence>
<proteinExistence type="predicted"/>
<dbReference type="InParanoid" id="F4X1R4"/>
<dbReference type="Proteomes" id="UP000007755">
    <property type="component" value="Unassembled WGS sequence"/>
</dbReference>
<name>F4X1R4_ACREC</name>
<dbReference type="EMBL" id="GL888549">
    <property type="protein sequence ID" value="EGI59610.1"/>
    <property type="molecule type" value="Genomic_DNA"/>
</dbReference>
<keyword evidence="2" id="KW-1185">Reference proteome</keyword>